<dbReference type="PANTHER" id="PTHR43484">
    <property type="match status" value="1"/>
</dbReference>
<dbReference type="InterPro" id="IPR001172">
    <property type="entry name" value="FliN_T3SS_HrcQb"/>
</dbReference>
<feature type="domain" description="Flagellar motor switch protein FliN-like C-terminal" evidence="7">
    <location>
        <begin position="313"/>
        <end position="383"/>
    </location>
</feature>
<feature type="domain" description="CheC-like protein" evidence="8">
    <location>
        <begin position="48"/>
        <end position="82"/>
    </location>
</feature>
<dbReference type="Pfam" id="PF04509">
    <property type="entry name" value="CheC"/>
    <property type="match status" value="2"/>
</dbReference>
<evidence type="ECO:0000259" key="7">
    <source>
        <dbReference type="Pfam" id="PF01052"/>
    </source>
</evidence>
<dbReference type="Gene3D" id="2.30.330.10">
    <property type="entry name" value="SpoA-like"/>
    <property type="match status" value="1"/>
</dbReference>
<keyword evidence="4" id="KW-0145">Chemotaxis</keyword>
<dbReference type="NCBIfam" id="TIGR02480">
    <property type="entry name" value="fliN"/>
    <property type="match status" value="1"/>
</dbReference>
<gene>
    <name evidence="9" type="ORF">WFA24289_01311</name>
</gene>
<dbReference type="NCBIfam" id="NF005995">
    <property type="entry name" value="PRK08119.1"/>
    <property type="match status" value="1"/>
</dbReference>
<dbReference type="PANTHER" id="PTHR43484:SF1">
    <property type="entry name" value="FLAGELLAR MOTOR SWITCH PROTEIN FLIN"/>
    <property type="match status" value="1"/>
</dbReference>
<dbReference type="RefSeq" id="WP_230097028.1">
    <property type="nucleotide sequence ID" value="NZ_CAKKNS010000005.1"/>
</dbReference>
<keyword evidence="6" id="KW-0472">Membrane</keyword>
<feature type="domain" description="CheC-like protein" evidence="8">
    <location>
        <begin position="144"/>
        <end position="178"/>
    </location>
</feature>
<keyword evidence="5" id="KW-0283">Flagellar rotation</keyword>
<dbReference type="PRINTS" id="PR00956">
    <property type="entry name" value="FLGMOTORFLIN"/>
</dbReference>
<evidence type="ECO:0008006" key="11">
    <source>
        <dbReference type="Google" id="ProtNLM"/>
    </source>
</evidence>
<protein>
    <recommendedName>
        <fullName evidence="11">Flagellar motor switch protein FliN</fullName>
    </recommendedName>
</protein>
<dbReference type="Pfam" id="PF01052">
    <property type="entry name" value="FliMN_C"/>
    <property type="match status" value="1"/>
</dbReference>
<reference evidence="9 10" key="1">
    <citation type="submission" date="2021-11" db="EMBL/GenBank/DDBJ databases">
        <authorList>
            <person name="Depoorter E."/>
        </authorList>
    </citation>
    <scope>NUCLEOTIDE SEQUENCE [LARGE SCALE GENOMIC DNA]</scope>
    <source>
        <strain evidence="9 10">LMG 24289</strain>
    </source>
</reference>
<dbReference type="CDD" id="cd17907">
    <property type="entry name" value="FliY_FliN-Y"/>
    <property type="match status" value="1"/>
</dbReference>
<comment type="similarity">
    <text evidence="2">Belongs to the FliN/MopA/SpaO family.</text>
</comment>
<keyword evidence="10" id="KW-1185">Reference proteome</keyword>
<dbReference type="SUPFAM" id="SSF103039">
    <property type="entry name" value="CheC-like"/>
    <property type="match status" value="1"/>
</dbReference>
<dbReference type="EMBL" id="CAKKNS010000005">
    <property type="protein sequence ID" value="CAH0416994.1"/>
    <property type="molecule type" value="Genomic_DNA"/>
</dbReference>
<dbReference type="SUPFAM" id="SSF101801">
    <property type="entry name" value="Surface presentation of antigens (SPOA)"/>
    <property type="match status" value="1"/>
</dbReference>
<dbReference type="InterPro" id="IPR036429">
    <property type="entry name" value="SpoA-like_sf"/>
</dbReference>
<evidence type="ECO:0000313" key="9">
    <source>
        <dbReference type="EMBL" id="CAH0416994.1"/>
    </source>
</evidence>
<organism evidence="9 10">
    <name type="scientific">Periweissella fabaria</name>
    <dbReference type="NCBI Taxonomy" id="546157"/>
    <lineage>
        <taxon>Bacteria</taxon>
        <taxon>Bacillati</taxon>
        <taxon>Bacillota</taxon>
        <taxon>Bacilli</taxon>
        <taxon>Lactobacillales</taxon>
        <taxon>Lactobacillaceae</taxon>
        <taxon>Periweissella</taxon>
    </lineage>
</organism>
<evidence type="ECO:0000256" key="3">
    <source>
        <dbReference type="ARBA" id="ARBA00022475"/>
    </source>
</evidence>
<evidence type="ECO:0000256" key="2">
    <source>
        <dbReference type="ARBA" id="ARBA00009226"/>
    </source>
</evidence>
<dbReference type="InterPro" id="IPR012826">
    <property type="entry name" value="FliN"/>
</dbReference>
<dbReference type="InterPro" id="IPR001543">
    <property type="entry name" value="FliN-like_C"/>
</dbReference>
<evidence type="ECO:0000256" key="5">
    <source>
        <dbReference type="ARBA" id="ARBA00022779"/>
    </source>
</evidence>
<evidence type="ECO:0000313" key="10">
    <source>
        <dbReference type="Proteomes" id="UP000789707"/>
    </source>
</evidence>
<comment type="caution">
    <text evidence="9">The sequence shown here is derived from an EMBL/GenBank/DDBJ whole genome shotgun (WGS) entry which is preliminary data.</text>
</comment>
<dbReference type="InterPro" id="IPR028976">
    <property type="entry name" value="CheC-like_sf"/>
</dbReference>
<evidence type="ECO:0000256" key="4">
    <source>
        <dbReference type="ARBA" id="ARBA00022500"/>
    </source>
</evidence>
<keyword evidence="3" id="KW-1003">Cell membrane</keyword>
<dbReference type="InterPro" id="IPR051469">
    <property type="entry name" value="FliN/MopA/SpaO"/>
</dbReference>
<evidence type="ECO:0000256" key="1">
    <source>
        <dbReference type="ARBA" id="ARBA00004413"/>
    </source>
</evidence>
<proteinExistence type="inferred from homology"/>
<accession>A0ABN8BLB2</accession>
<name>A0ABN8BLB2_9LACO</name>
<dbReference type="Gene3D" id="3.40.1550.10">
    <property type="entry name" value="CheC-like"/>
    <property type="match status" value="1"/>
</dbReference>
<evidence type="ECO:0000256" key="6">
    <source>
        <dbReference type="ARBA" id="ARBA00023136"/>
    </source>
</evidence>
<dbReference type="InterPro" id="IPR007597">
    <property type="entry name" value="CheC"/>
</dbReference>
<comment type="subcellular location">
    <subcellularLocation>
        <location evidence="1">Cell membrane</location>
        <topology evidence="1">Peripheral membrane protein</topology>
        <orientation evidence="1">Cytoplasmic side</orientation>
    </subcellularLocation>
</comment>
<evidence type="ECO:0000259" key="8">
    <source>
        <dbReference type="Pfam" id="PF04509"/>
    </source>
</evidence>
<dbReference type="Proteomes" id="UP000789707">
    <property type="component" value="Unassembled WGS sequence"/>
</dbReference>
<sequence length="394" mass="42523">MTDTLSQAEIDAMMNGSFEEPTPAPVEENHIPEAPKPVIDTTDESTRCDLLGEVGNISMSQAATTLSSILNRRVNITTPRVKKCLFSEIMGSLVTPKVATIVEFKEGLLGSNLMVLDVNDANIIADLMMGGEGKPTSTEFTDLQLSAVAEAMNQMIGSASTSMSTMIERKVDILPPHVRMWNNPQSIDYDAIDPSEYVYRISFNLSVEGLIESEIMQIFSNEVVEEIEKSMLGISEPAAPTSAAPVTASVEPVQPIAQPNPQPVAQPIAQPNPQPVAQPVAQPTPQPAAAQVSQPQFQPLADATVKTGDNLDLILDVPLNLSVVLGRSQKKIRDILSLNVGSVVELDNLTDEPLDILLNGKLIAQGEVVVINENFGIRITNILTMSERLHSINK</sequence>